<organism evidence="1 2">
    <name type="scientific">Streptomyces evansiae</name>
    <dbReference type="NCBI Taxonomy" id="3075535"/>
    <lineage>
        <taxon>Bacteria</taxon>
        <taxon>Bacillati</taxon>
        <taxon>Actinomycetota</taxon>
        <taxon>Actinomycetes</taxon>
        <taxon>Kitasatosporales</taxon>
        <taxon>Streptomycetaceae</taxon>
        <taxon>Streptomyces</taxon>
    </lineage>
</organism>
<comment type="caution">
    <text evidence="1">The sequence shown here is derived from an EMBL/GenBank/DDBJ whole genome shotgun (WGS) entry which is preliminary data.</text>
</comment>
<proteinExistence type="predicted"/>
<dbReference type="EMBL" id="JAVRER010000007">
    <property type="protein sequence ID" value="MDT0415049.1"/>
    <property type="molecule type" value="Genomic_DNA"/>
</dbReference>
<dbReference type="RefSeq" id="WP_093853807.1">
    <property type="nucleotide sequence ID" value="NZ_JAVRER010000007.1"/>
</dbReference>
<gene>
    <name evidence="1" type="ORF">RM574_06050</name>
</gene>
<accession>A0ABD5E129</accession>
<protein>
    <submittedName>
        <fullName evidence="1">Uncharacterized protein</fullName>
    </submittedName>
</protein>
<sequence>MIDPVPDPGAYLTALRARVLEREGIPMVLAIQGAAPRPADAAPEAEGAELADLLRHYRAALAPEAADDAEPALIDVLQVMGAAHLTPRGGDARKEDPR</sequence>
<dbReference type="Proteomes" id="UP001183607">
    <property type="component" value="Unassembled WGS sequence"/>
</dbReference>
<dbReference type="AlphaFoldDB" id="A0ABD5E129"/>
<evidence type="ECO:0000313" key="2">
    <source>
        <dbReference type="Proteomes" id="UP001183607"/>
    </source>
</evidence>
<evidence type="ECO:0000313" key="1">
    <source>
        <dbReference type="EMBL" id="MDT0415049.1"/>
    </source>
</evidence>
<reference evidence="2" key="1">
    <citation type="submission" date="2023-07" db="EMBL/GenBank/DDBJ databases">
        <title>30 novel species of actinomycetes from the DSMZ collection.</title>
        <authorList>
            <person name="Nouioui I."/>
        </authorList>
    </citation>
    <scope>NUCLEOTIDE SEQUENCE [LARGE SCALE GENOMIC DNA]</scope>
    <source>
        <strain evidence="2">DSM 41982</strain>
    </source>
</reference>
<name>A0ABD5E129_9ACTN</name>